<evidence type="ECO:0000256" key="15">
    <source>
        <dbReference type="ARBA" id="ARBA00059004"/>
    </source>
</evidence>
<keyword evidence="4" id="KW-1003">Cell membrane</keyword>
<evidence type="ECO:0000256" key="11">
    <source>
        <dbReference type="ARBA" id="ARBA00022840"/>
    </source>
</evidence>
<dbReference type="Pfam" id="PF00512">
    <property type="entry name" value="HisKA"/>
    <property type="match status" value="1"/>
</dbReference>
<evidence type="ECO:0000256" key="6">
    <source>
        <dbReference type="ARBA" id="ARBA00022553"/>
    </source>
</evidence>
<dbReference type="InterPro" id="IPR003661">
    <property type="entry name" value="HisK_dim/P_dom"/>
</dbReference>
<dbReference type="AlphaFoldDB" id="A0A418VVI6"/>
<dbReference type="GO" id="GO:0000155">
    <property type="term" value="F:phosphorelay sensor kinase activity"/>
    <property type="evidence" value="ECO:0007669"/>
    <property type="project" value="InterPro"/>
</dbReference>
<dbReference type="GO" id="GO:0005886">
    <property type="term" value="C:plasma membrane"/>
    <property type="evidence" value="ECO:0007669"/>
    <property type="project" value="UniProtKB-SubCell"/>
</dbReference>
<proteinExistence type="predicted"/>
<evidence type="ECO:0000256" key="10">
    <source>
        <dbReference type="ARBA" id="ARBA00022777"/>
    </source>
</evidence>
<keyword evidence="20" id="KW-1185">Reference proteome</keyword>
<evidence type="ECO:0000256" key="13">
    <source>
        <dbReference type="ARBA" id="ARBA00023012"/>
    </source>
</evidence>
<evidence type="ECO:0000256" key="5">
    <source>
        <dbReference type="ARBA" id="ARBA00022519"/>
    </source>
</evidence>
<gene>
    <name evidence="19" type="ORF">D3877_13270</name>
</gene>
<dbReference type="SUPFAM" id="SSF47384">
    <property type="entry name" value="Homodimeric domain of signal transducing histidine kinase"/>
    <property type="match status" value="1"/>
</dbReference>
<dbReference type="InterPro" id="IPR036890">
    <property type="entry name" value="HATPase_C_sf"/>
</dbReference>
<evidence type="ECO:0000313" key="19">
    <source>
        <dbReference type="EMBL" id="RJF81178.1"/>
    </source>
</evidence>
<dbReference type="Gene3D" id="1.10.287.130">
    <property type="match status" value="1"/>
</dbReference>
<accession>A0A418VVI6</accession>
<dbReference type="SUPFAM" id="SSF55874">
    <property type="entry name" value="ATPase domain of HSP90 chaperone/DNA topoisomerase II/histidine kinase"/>
    <property type="match status" value="1"/>
</dbReference>
<keyword evidence="14 17" id="KW-0472">Membrane</keyword>
<keyword evidence="11" id="KW-0067">ATP-binding</keyword>
<keyword evidence="5" id="KW-0997">Cell inner membrane</keyword>
<protein>
    <recommendedName>
        <fullName evidence="16">C4-dicarboxylate transport sensor protein DctB</fullName>
        <ecNumber evidence="3">2.7.13.3</ecNumber>
    </recommendedName>
</protein>
<name>A0A418VVI6_9PROT</name>
<comment type="catalytic activity">
    <reaction evidence="1">
        <text>ATP + protein L-histidine = ADP + protein N-phospho-L-histidine.</text>
        <dbReference type="EC" id="2.7.13.3"/>
    </reaction>
</comment>
<keyword evidence="9" id="KW-0547">Nucleotide-binding</keyword>
<dbReference type="SMART" id="SM00388">
    <property type="entry name" value="HisKA"/>
    <property type="match status" value="1"/>
</dbReference>
<comment type="caution">
    <text evidence="19">The sequence shown here is derived from an EMBL/GenBank/DDBJ whole genome shotgun (WGS) entry which is preliminary data.</text>
</comment>
<dbReference type="Gene3D" id="3.30.565.10">
    <property type="entry name" value="Histidine kinase-like ATPase, C-terminal domain"/>
    <property type="match status" value="1"/>
</dbReference>
<dbReference type="InterPro" id="IPR003594">
    <property type="entry name" value="HATPase_dom"/>
</dbReference>
<reference evidence="19 20" key="1">
    <citation type="submission" date="2018-09" db="EMBL/GenBank/DDBJ databases">
        <authorList>
            <person name="Zhu H."/>
        </authorList>
    </citation>
    <scope>NUCLEOTIDE SEQUENCE [LARGE SCALE GENOMIC DNA]</scope>
    <source>
        <strain evidence="19 20">K2W22B-5</strain>
    </source>
</reference>
<feature type="domain" description="Histidine kinase" evidence="18">
    <location>
        <begin position="119"/>
        <end position="334"/>
    </location>
</feature>
<comment type="function">
    <text evidence="15">Member of the two-component regulatory system DctB/DctD involved in the transport of C4-dicarboxylates. DctB functions as a membrane-associated protein kinase that phosphorylates DctD in response to environmental signals.</text>
</comment>
<keyword evidence="12 17" id="KW-1133">Transmembrane helix</keyword>
<feature type="transmembrane region" description="Helical" evidence="17">
    <location>
        <begin position="44"/>
        <end position="63"/>
    </location>
</feature>
<dbReference type="Pfam" id="PF02518">
    <property type="entry name" value="HATPase_c"/>
    <property type="match status" value="1"/>
</dbReference>
<dbReference type="GO" id="GO:0005524">
    <property type="term" value="F:ATP binding"/>
    <property type="evidence" value="ECO:0007669"/>
    <property type="project" value="UniProtKB-KW"/>
</dbReference>
<dbReference type="Proteomes" id="UP000283458">
    <property type="component" value="Unassembled WGS sequence"/>
</dbReference>
<keyword evidence="6" id="KW-0597">Phosphoprotein</keyword>
<dbReference type="PRINTS" id="PR00344">
    <property type="entry name" value="BCTRLSENSOR"/>
</dbReference>
<dbReference type="EC" id="2.7.13.3" evidence="3"/>
<evidence type="ECO:0000256" key="9">
    <source>
        <dbReference type="ARBA" id="ARBA00022741"/>
    </source>
</evidence>
<keyword evidence="7" id="KW-0808">Transferase</keyword>
<evidence type="ECO:0000256" key="1">
    <source>
        <dbReference type="ARBA" id="ARBA00000085"/>
    </source>
</evidence>
<dbReference type="InterPro" id="IPR005467">
    <property type="entry name" value="His_kinase_dom"/>
</dbReference>
<evidence type="ECO:0000259" key="18">
    <source>
        <dbReference type="PROSITE" id="PS50109"/>
    </source>
</evidence>
<keyword evidence="10" id="KW-0418">Kinase</keyword>
<dbReference type="PROSITE" id="PS50109">
    <property type="entry name" value="HIS_KIN"/>
    <property type="match status" value="1"/>
</dbReference>
<evidence type="ECO:0000256" key="12">
    <source>
        <dbReference type="ARBA" id="ARBA00022989"/>
    </source>
</evidence>
<dbReference type="EMBL" id="QYUL01000002">
    <property type="protein sequence ID" value="RJF81178.1"/>
    <property type="molecule type" value="Genomic_DNA"/>
</dbReference>
<keyword evidence="13" id="KW-0902">Two-component regulatory system</keyword>
<sequence length="349" mass="37178">MVALAENDAPTVAYLAHTRPLPGTGWRMTILSPLDPFRQAGREAALVSGLGGVVLLLILLALAQRHAAFRQQMAAKAALQRANDVLEERVTARTAALCAAQAELIQKEKLAVLGQMAAGIVHELNQPLAALRMMIDNAAVFLRREQPDAVLENLASSTRLVDRMGRITGPLRSFAHRSGDPVPCRIQSCAANALSFLDERIRRAGVRVDKAGIPDRLAVPGDPERLEQVLLNLFSNALDALAEREAPCLRVSAARVADRVVIEVQDNGPGIPPDVAARLFEPFFTTKPIGQGLGLGLVISAAIVGELGGTLRHQSETPEDGGGCVFTLDLPAADPLPLPTIKEPQCPTA</sequence>
<evidence type="ECO:0000256" key="3">
    <source>
        <dbReference type="ARBA" id="ARBA00012438"/>
    </source>
</evidence>
<dbReference type="InterPro" id="IPR004358">
    <property type="entry name" value="Sig_transdc_His_kin-like_C"/>
</dbReference>
<dbReference type="PANTHER" id="PTHR43065">
    <property type="entry name" value="SENSOR HISTIDINE KINASE"/>
    <property type="match status" value="1"/>
</dbReference>
<evidence type="ECO:0000256" key="8">
    <source>
        <dbReference type="ARBA" id="ARBA00022692"/>
    </source>
</evidence>
<evidence type="ECO:0000256" key="16">
    <source>
        <dbReference type="ARBA" id="ARBA00073143"/>
    </source>
</evidence>
<evidence type="ECO:0000256" key="17">
    <source>
        <dbReference type="SAM" id="Phobius"/>
    </source>
</evidence>
<evidence type="ECO:0000313" key="20">
    <source>
        <dbReference type="Proteomes" id="UP000283458"/>
    </source>
</evidence>
<evidence type="ECO:0000256" key="4">
    <source>
        <dbReference type="ARBA" id="ARBA00022475"/>
    </source>
</evidence>
<evidence type="ECO:0000256" key="2">
    <source>
        <dbReference type="ARBA" id="ARBA00004429"/>
    </source>
</evidence>
<keyword evidence="8 17" id="KW-0812">Transmembrane</keyword>
<organism evidence="19 20">
    <name type="scientific">Azospirillum cavernae</name>
    <dbReference type="NCBI Taxonomy" id="2320860"/>
    <lineage>
        <taxon>Bacteria</taxon>
        <taxon>Pseudomonadati</taxon>
        <taxon>Pseudomonadota</taxon>
        <taxon>Alphaproteobacteria</taxon>
        <taxon>Rhodospirillales</taxon>
        <taxon>Azospirillaceae</taxon>
        <taxon>Azospirillum</taxon>
    </lineage>
</organism>
<evidence type="ECO:0000256" key="14">
    <source>
        <dbReference type="ARBA" id="ARBA00023136"/>
    </source>
</evidence>
<dbReference type="InterPro" id="IPR036097">
    <property type="entry name" value="HisK_dim/P_sf"/>
</dbReference>
<dbReference type="SMART" id="SM00387">
    <property type="entry name" value="HATPase_c"/>
    <property type="match status" value="1"/>
</dbReference>
<dbReference type="CDD" id="cd00082">
    <property type="entry name" value="HisKA"/>
    <property type="match status" value="1"/>
</dbReference>
<dbReference type="FunFam" id="1.10.287.130:FF:000049">
    <property type="entry name" value="C4-dicarboxylate transport sensor protein DctB"/>
    <property type="match status" value="1"/>
</dbReference>
<evidence type="ECO:0000256" key="7">
    <source>
        <dbReference type="ARBA" id="ARBA00022679"/>
    </source>
</evidence>
<dbReference type="PANTHER" id="PTHR43065:SF46">
    <property type="entry name" value="C4-DICARBOXYLATE TRANSPORT SENSOR PROTEIN DCTB"/>
    <property type="match status" value="1"/>
</dbReference>
<comment type="subcellular location">
    <subcellularLocation>
        <location evidence="2">Cell inner membrane</location>
        <topology evidence="2">Multi-pass membrane protein</topology>
    </subcellularLocation>
</comment>